<proteinExistence type="predicted"/>
<keyword evidence="2" id="KW-1185">Reference proteome</keyword>
<name>A0A1M6G2E3_9FLAO</name>
<accession>A0A1M6G2E3</accession>
<gene>
    <name evidence="1" type="ORF">SAMN04487911_1101</name>
</gene>
<dbReference type="AlphaFoldDB" id="A0A1M6G2E3"/>
<dbReference type="STRING" id="558155.SAMN04487911_1101"/>
<dbReference type="EMBL" id="FQYX01000010">
    <property type="protein sequence ID" value="SHJ04151.1"/>
    <property type="molecule type" value="Genomic_DNA"/>
</dbReference>
<sequence>MEFSYTIIDSDATSNLQLQHFLKEYENFNPHYSPRVFSSRNLRINFAFPGLRKFSGIVFQLLDEPSVNFSADMTIFSPDIAEISR</sequence>
<organism evidence="1 2">
    <name type="scientific">Arenibacter nanhaiticus</name>
    <dbReference type="NCBI Taxonomy" id="558155"/>
    <lineage>
        <taxon>Bacteria</taxon>
        <taxon>Pseudomonadati</taxon>
        <taxon>Bacteroidota</taxon>
        <taxon>Flavobacteriia</taxon>
        <taxon>Flavobacteriales</taxon>
        <taxon>Flavobacteriaceae</taxon>
        <taxon>Arenibacter</taxon>
    </lineage>
</organism>
<reference evidence="1 2" key="1">
    <citation type="submission" date="2016-11" db="EMBL/GenBank/DDBJ databases">
        <authorList>
            <person name="Jaros S."/>
            <person name="Januszkiewicz K."/>
            <person name="Wedrychowicz H."/>
        </authorList>
    </citation>
    <scope>NUCLEOTIDE SEQUENCE [LARGE SCALE GENOMIC DNA]</scope>
    <source>
        <strain evidence="1 2">CGMCC 1.8863</strain>
    </source>
</reference>
<evidence type="ECO:0000313" key="1">
    <source>
        <dbReference type="EMBL" id="SHJ04151.1"/>
    </source>
</evidence>
<dbReference type="RefSeq" id="WP_072764207.1">
    <property type="nucleotide sequence ID" value="NZ_FQYX01000010.1"/>
</dbReference>
<protein>
    <submittedName>
        <fullName evidence="1">Uncharacterized protein</fullName>
    </submittedName>
</protein>
<dbReference type="Proteomes" id="UP000184231">
    <property type="component" value="Unassembled WGS sequence"/>
</dbReference>
<evidence type="ECO:0000313" key="2">
    <source>
        <dbReference type="Proteomes" id="UP000184231"/>
    </source>
</evidence>